<dbReference type="Pfam" id="PF00486">
    <property type="entry name" value="Trans_reg_C"/>
    <property type="match status" value="1"/>
</dbReference>
<feature type="domain" description="Response regulatory" evidence="6">
    <location>
        <begin position="5"/>
        <end position="121"/>
    </location>
</feature>
<dbReference type="PANTHER" id="PTHR48111:SF40">
    <property type="entry name" value="PHOSPHATE REGULON TRANSCRIPTIONAL REGULATORY PROTEIN PHOB"/>
    <property type="match status" value="1"/>
</dbReference>
<evidence type="ECO:0000313" key="8">
    <source>
        <dbReference type="EMBL" id="MQP11151.1"/>
    </source>
</evidence>
<evidence type="ECO:0000256" key="5">
    <source>
        <dbReference type="PROSITE-ProRule" id="PRU01091"/>
    </source>
</evidence>
<dbReference type="Gene3D" id="3.40.50.2300">
    <property type="match status" value="1"/>
</dbReference>
<dbReference type="InterPro" id="IPR039420">
    <property type="entry name" value="WalR-like"/>
</dbReference>
<keyword evidence="3 5" id="KW-0238">DNA-binding</keyword>
<dbReference type="GO" id="GO:0005829">
    <property type="term" value="C:cytosol"/>
    <property type="evidence" value="ECO:0007669"/>
    <property type="project" value="TreeGrafter"/>
</dbReference>
<dbReference type="Pfam" id="PF00072">
    <property type="entry name" value="Response_reg"/>
    <property type="match status" value="1"/>
</dbReference>
<dbReference type="GO" id="GO:0032993">
    <property type="term" value="C:protein-DNA complex"/>
    <property type="evidence" value="ECO:0007669"/>
    <property type="project" value="TreeGrafter"/>
</dbReference>
<dbReference type="SMART" id="SM00862">
    <property type="entry name" value="Trans_reg_C"/>
    <property type="match status" value="1"/>
</dbReference>
<dbReference type="CDD" id="cd00383">
    <property type="entry name" value="trans_reg_C"/>
    <property type="match status" value="1"/>
</dbReference>
<dbReference type="CDD" id="cd00156">
    <property type="entry name" value="REC"/>
    <property type="match status" value="1"/>
</dbReference>
<dbReference type="RefSeq" id="WP_158462952.1">
    <property type="nucleotide sequence ID" value="NZ_VZAD01000036.1"/>
</dbReference>
<comment type="caution">
    <text evidence="8">The sequence shown here is derived from an EMBL/GenBank/DDBJ whole genome shotgun (WGS) entry which is preliminary data.</text>
</comment>
<dbReference type="PROSITE" id="PS50110">
    <property type="entry name" value="RESPONSE_REGULATORY"/>
    <property type="match status" value="1"/>
</dbReference>
<dbReference type="Proteomes" id="UP000384372">
    <property type="component" value="Unassembled WGS sequence"/>
</dbReference>
<dbReference type="GO" id="GO:0006355">
    <property type="term" value="P:regulation of DNA-templated transcription"/>
    <property type="evidence" value="ECO:0007669"/>
    <property type="project" value="InterPro"/>
</dbReference>
<dbReference type="GO" id="GO:0000156">
    <property type="term" value="F:phosphorelay response regulator activity"/>
    <property type="evidence" value="ECO:0007669"/>
    <property type="project" value="TreeGrafter"/>
</dbReference>
<dbReference type="OrthoDB" id="9790442at2"/>
<proteinExistence type="predicted"/>
<dbReference type="InterPro" id="IPR001789">
    <property type="entry name" value="Sig_transdc_resp-reg_receiver"/>
</dbReference>
<evidence type="ECO:0000313" key="9">
    <source>
        <dbReference type="Proteomes" id="UP000384372"/>
    </source>
</evidence>
<keyword evidence="2" id="KW-0902">Two-component regulatory system</keyword>
<reference evidence="8 9" key="1">
    <citation type="submission" date="2019-09" db="EMBL/GenBank/DDBJ databases">
        <title>Distinct polysaccharide growth profiles of human intestinal Prevotella copri isolates.</title>
        <authorList>
            <person name="Fehlner-Peach H."/>
            <person name="Magnabosco C."/>
            <person name="Raghavan V."/>
            <person name="Scher J.U."/>
            <person name="Tett A."/>
            <person name="Cox L.M."/>
            <person name="Gottsegen C."/>
            <person name="Watters A."/>
            <person name="Wiltshire- Gordon J.D."/>
            <person name="Segata N."/>
            <person name="Bonneau R."/>
            <person name="Littman D.R."/>
        </authorList>
    </citation>
    <scope>NUCLEOTIDE SEQUENCE [LARGE SCALE GENOMIC DNA]</scope>
    <source>
        <strain evidence="9">iAQ1173</strain>
    </source>
</reference>
<feature type="DNA-binding region" description="OmpR/PhoB-type" evidence="5">
    <location>
        <begin position="133"/>
        <end position="234"/>
    </location>
</feature>
<keyword evidence="9" id="KW-1185">Reference proteome</keyword>
<dbReference type="InterPro" id="IPR016032">
    <property type="entry name" value="Sig_transdc_resp-reg_C-effctor"/>
</dbReference>
<accession>A0A6A7W9T6</accession>
<evidence type="ECO:0000259" key="6">
    <source>
        <dbReference type="PROSITE" id="PS50110"/>
    </source>
</evidence>
<dbReference type="InterPro" id="IPR001867">
    <property type="entry name" value="OmpR/PhoB-type_DNA-bd"/>
</dbReference>
<evidence type="ECO:0000256" key="2">
    <source>
        <dbReference type="ARBA" id="ARBA00023012"/>
    </source>
</evidence>
<evidence type="ECO:0000256" key="4">
    <source>
        <dbReference type="PROSITE-ProRule" id="PRU00169"/>
    </source>
</evidence>
<dbReference type="SMART" id="SM00448">
    <property type="entry name" value="REC"/>
    <property type="match status" value="1"/>
</dbReference>
<feature type="modified residue" description="4-aspartylphosphate" evidence="4">
    <location>
        <position position="56"/>
    </location>
</feature>
<dbReference type="PANTHER" id="PTHR48111">
    <property type="entry name" value="REGULATOR OF RPOS"/>
    <property type="match status" value="1"/>
</dbReference>
<dbReference type="PROSITE" id="PS51755">
    <property type="entry name" value="OMPR_PHOB"/>
    <property type="match status" value="1"/>
</dbReference>
<dbReference type="AlphaFoldDB" id="A0A6A7W9T6"/>
<protein>
    <submittedName>
        <fullName evidence="8">Response regulator transcription factor</fullName>
    </submittedName>
</protein>
<evidence type="ECO:0000259" key="7">
    <source>
        <dbReference type="PROSITE" id="PS51755"/>
    </source>
</evidence>
<gene>
    <name evidence="8" type="ORF">F7D20_04050</name>
</gene>
<name>A0A6A7W9T6_9BACT</name>
<keyword evidence="1 4" id="KW-0597">Phosphoprotein</keyword>
<dbReference type="InterPro" id="IPR036388">
    <property type="entry name" value="WH-like_DNA-bd_sf"/>
</dbReference>
<organism evidence="8 9">
    <name type="scientific">Segatella copri</name>
    <dbReference type="NCBI Taxonomy" id="165179"/>
    <lineage>
        <taxon>Bacteria</taxon>
        <taxon>Pseudomonadati</taxon>
        <taxon>Bacteroidota</taxon>
        <taxon>Bacteroidia</taxon>
        <taxon>Bacteroidales</taxon>
        <taxon>Prevotellaceae</taxon>
        <taxon>Segatella</taxon>
    </lineage>
</organism>
<sequence>MADIKLLLVEDDGNLAFVEKNTLEDVVGGYEIITACNGKDGIKAWETFKPDVIISDIDMPIMNGIDMVKHIRELDGETIIMFTTNLTSPSKLKEGYNVGVDEYIKKPFVPEELDCHVKALLKLKGGIERRNVSNCVKIGKHILDPEHTCLKDEDGKICLKLGRQESKTLELLAKNKNAIIKRETIQNILWGSDEKEFYLARRLDVVITNLRKDLQIDPFVQIETTRGVGFSLIESI</sequence>
<dbReference type="Gene3D" id="1.10.10.10">
    <property type="entry name" value="Winged helix-like DNA-binding domain superfamily/Winged helix DNA-binding domain"/>
    <property type="match status" value="1"/>
</dbReference>
<evidence type="ECO:0000256" key="3">
    <source>
        <dbReference type="ARBA" id="ARBA00023125"/>
    </source>
</evidence>
<feature type="domain" description="OmpR/PhoB-type" evidence="7">
    <location>
        <begin position="133"/>
        <end position="234"/>
    </location>
</feature>
<dbReference type="EMBL" id="VZAD01000036">
    <property type="protein sequence ID" value="MQP11151.1"/>
    <property type="molecule type" value="Genomic_DNA"/>
</dbReference>
<evidence type="ECO:0000256" key="1">
    <source>
        <dbReference type="ARBA" id="ARBA00022553"/>
    </source>
</evidence>
<dbReference type="GO" id="GO:0000976">
    <property type="term" value="F:transcription cis-regulatory region binding"/>
    <property type="evidence" value="ECO:0007669"/>
    <property type="project" value="TreeGrafter"/>
</dbReference>
<dbReference type="SUPFAM" id="SSF52172">
    <property type="entry name" value="CheY-like"/>
    <property type="match status" value="1"/>
</dbReference>
<dbReference type="SUPFAM" id="SSF46894">
    <property type="entry name" value="C-terminal effector domain of the bipartite response regulators"/>
    <property type="match status" value="1"/>
</dbReference>
<dbReference type="InterPro" id="IPR011006">
    <property type="entry name" value="CheY-like_superfamily"/>
</dbReference>